<dbReference type="InterPro" id="IPR015590">
    <property type="entry name" value="Aldehyde_DH_dom"/>
</dbReference>
<feature type="region of interest" description="Disordered" evidence="8">
    <location>
        <begin position="550"/>
        <end position="584"/>
    </location>
</feature>
<evidence type="ECO:0000256" key="8">
    <source>
        <dbReference type="SAM" id="MobiDB-lite"/>
    </source>
</evidence>
<dbReference type="InterPro" id="IPR016162">
    <property type="entry name" value="Ald_DH_N"/>
</dbReference>
<dbReference type="Pfam" id="PF04082">
    <property type="entry name" value="Fungal_trans"/>
    <property type="match status" value="1"/>
</dbReference>
<dbReference type="FunFam" id="3.40.309.10:FF:000012">
    <property type="entry name" value="Betaine aldehyde dehydrogenase"/>
    <property type="match status" value="1"/>
</dbReference>
<keyword evidence="2 7" id="KW-0560">Oxidoreductase</keyword>
<dbReference type="PANTHER" id="PTHR11699">
    <property type="entry name" value="ALDEHYDE DEHYDROGENASE-RELATED"/>
    <property type="match status" value="1"/>
</dbReference>
<dbReference type="GO" id="GO:0004029">
    <property type="term" value="F:aldehyde dehydrogenase (NAD+) activity"/>
    <property type="evidence" value="ECO:0007669"/>
    <property type="project" value="UniProtKB-EC"/>
</dbReference>
<organism evidence="10 11">
    <name type="scientific">Hyaloscypha variabilis (strain UAMH 11265 / GT02V1 / F)</name>
    <name type="common">Meliniomyces variabilis</name>
    <dbReference type="NCBI Taxonomy" id="1149755"/>
    <lineage>
        <taxon>Eukaryota</taxon>
        <taxon>Fungi</taxon>
        <taxon>Dikarya</taxon>
        <taxon>Ascomycota</taxon>
        <taxon>Pezizomycotina</taxon>
        <taxon>Leotiomycetes</taxon>
        <taxon>Helotiales</taxon>
        <taxon>Hyaloscyphaceae</taxon>
        <taxon>Hyaloscypha</taxon>
        <taxon>Hyaloscypha variabilis</taxon>
    </lineage>
</organism>
<dbReference type="Gene3D" id="3.40.605.10">
    <property type="entry name" value="Aldehyde Dehydrogenase, Chain A, domain 1"/>
    <property type="match status" value="1"/>
</dbReference>
<evidence type="ECO:0000256" key="3">
    <source>
        <dbReference type="ARBA" id="ARBA00023242"/>
    </source>
</evidence>
<dbReference type="OrthoDB" id="310895at2759"/>
<comment type="catalytic activity">
    <reaction evidence="5">
        <text>an aldehyde + NAD(+) + H2O = a carboxylate + NADH + 2 H(+)</text>
        <dbReference type="Rhea" id="RHEA:16185"/>
        <dbReference type="ChEBI" id="CHEBI:15377"/>
        <dbReference type="ChEBI" id="CHEBI:15378"/>
        <dbReference type="ChEBI" id="CHEBI:17478"/>
        <dbReference type="ChEBI" id="CHEBI:29067"/>
        <dbReference type="ChEBI" id="CHEBI:57540"/>
        <dbReference type="ChEBI" id="CHEBI:57945"/>
        <dbReference type="EC" id="1.2.1.3"/>
    </reaction>
</comment>
<dbReference type="Gene3D" id="3.40.309.10">
    <property type="entry name" value="Aldehyde Dehydrogenase, Chain A, domain 2"/>
    <property type="match status" value="1"/>
</dbReference>
<dbReference type="STRING" id="1149755.A0A2J6RII9"/>
<protein>
    <recommendedName>
        <fullName evidence="4">aldehyde dehydrogenase (NAD(+))</fullName>
        <ecNumber evidence="4">1.2.1.3</ecNumber>
    </recommendedName>
</protein>
<dbReference type="FunFam" id="3.40.605.10:FF:000001">
    <property type="entry name" value="Aldehyde dehydrogenase 1"/>
    <property type="match status" value="1"/>
</dbReference>
<dbReference type="GO" id="GO:0006351">
    <property type="term" value="P:DNA-templated transcription"/>
    <property type="evidence" value="ECO:0007669"/>
    <property type="project" value="InterPro"/>
</dbReference>
<evidence type="ECO:0000313" key="10">
    <source>
        <dbReference type="EMBL" id="PMD38320.1"/>
    </source>
</evidence>
<evidence type="ECO:0000259" key="9">
    <source>
        <dbReference type="SMART" id="SM00906"/>
    </source>
</evidence>
<dbReference type="AlphaFoldDB" id="A0A2J6RII9"/>
<proteinExistence type="inferred from homology"/>
<feature type="domain" description="Xylanolytic transcriptional activator regulatory" evidence="9">
    <location>
        <begin position="794"/>
        <end position="869"/>
    </location>
</feature>
<evidence type="ECO:0000256" key="5">
    <source>
        <dbReference type="ARBA" id="ARBA00049194"/>
    </source>
</evidence>
<dbReference type="SUPFAM" id="SSF53720">
    <property type="entry name" value="ALDH-like"/>
    <property type="match status" value="1"/>
</dbReference>
<dbReference type="InterPro" id="IPR029510">
    <property type="entry name" value="Ald_DH_CS_GLU"/>
</dbReference>
<dbReference type="Pfam" id="PF00171">
    <property type="entry name" value="Aldedh"/>
    <property type="match status" value="1"/>
</dbReference>
<dbReference type="Proteomes" id="UP000235786">
    <property type="component" value="Unassembled WGS sequence"/>
</dbReference>
<comment type="similarity">
    <text evidence="1 7">Belongs to the aldehyde dehydrogenase family.</text>
</comment>
<dbReference type="InterPro" id="IPR007219">
    <property type="entry name" value="XnlR_reg_dom"/>
</dbReference>
<dbReference type="GO" id="GO:0008270">
    <property type="term" value="F:zinc ion binding"/>
    <property type="evidence" value="ECO:0007669"/>
    <property type="project" value="InterPro"/>
</dbReference>
<name>A0A2J6RII9_HYAVF</name>
<sequence length="1164" mass="128724">MPATNGHQASQPSKEIETRLFINGEYVESSNGKTFSLLSPKTHEVVAKVFEASEEDVDRAVAAAKAAQPAWAALTVEQRSACFKKLATLVREHNDELAKLEALSMGKPVSTYIDGHAFSWMFDYYSESGYNVQGTSSLNTPGFVNLTFRQPYGVVGVIIPWNVPLLFFAKKAAPALAVGNTVVLKSSEKAPLASARIGHFIKEAGFPPGVINVVTGFGNVSGSVISHHMDVRALSFTGSTRTGRLIQQASSKSNLKPVFLELGGKSPAIVFEDADLEAAAEATQYSVQTNSGQTCMATSRVYVQDTIAEKFIALFKEKFGPVKVGDPMLQETNHGPQADKVQYENVLKYLEIGKKDGKLILGGNPDSHEDGYFVPPTIFTDTPEDSVIMREEVFGPVVNINIFKTEEEVLAKANNTEYGLYAAVFTKNIDRAMRFAKGLEAGTVGVNCTSPTTGKDTPFGGYKGSGLGREGLHHSLDHFLETNGFPGPCRYCAHIGAECGVAARPKQRPYYHVSEEEYRCSMQILRHFLQKEDLNLEALRAIAKDLKIDTANPQQTQRRDSKATDDSPGSEEAVQNDSEPDTEEIGDLHEQLGCLMQDSLGEYRYVGAYSEIAFNAAVCTMKDQPSPEVEDSKIIVPPKESFPPQKPERSKLLYEVTSPTHPYLPPREYCDYYVARFFEEVHCIYWLYPIEQFHARLDDTYVMGGGTSTSSWLCSLYAIFALGAASNEDSQNSLIRDSISPETRRIPDMKTSGNYLALAKALVPAVHDEADIDSIRALAILSLALLTFRFRITSYLYMGTAMQIAFSLGLQHDKSPTNQSPVTKQLNRRIWWTLYIMDQEIASRCGSPCVSDERSLRIQTPLPSEQVLNPGTNTPLGCLSVSTSLNRLKREIIQTIYPERSSDSRTISFAKVTSYVSSLQQWQAEMPSHLKWGVPVAPTHRRSIGILHLNYWNAMMLLSQPFLLYLVIKDSTLNHPKRTWFEKLSEICVDAAKNAVIVLKTMSKDQSISSLITFDCVCTLKVIMILALGLARAESQELRRDIEACVSILENMEQVGFCRSVVQELPMRLAQLGLKSESNDADVKLDFGQQATVATLWPEFDPSNGYADHTAAFQGSGDLGDSFLMDMDLYMNMDMEMSSMQGVGDSLQPNLDFFGGLFPNLENA</sequence>
<dbReference type="SMART" id="SM00906">
    <property type="entry name" value="Fungal_trans"/>
    <property type="match status" value="1"/>
</dbReference>
<gene>
    <name evidence="10" type="ORF">L207DRAFT_555624</name>
</gene>
<dbReference type="CDD" id="cd12148">
    <property type="entry name" value="fungal_TF_MHR"/>
    <property type="match status" value="1"/>
</dbReference>
<dbReference type="PROSITE" id="PS00687">
    <property type="entry name" value="ALDEHYDE_DEHYDR_GLU"/>
    <property type="match status" value="1"/>
</dbReference>
<evidence type="ECO:0000256" key="7">
    <source>
        <dbReference type="RuleBase" id="RU003345"/>
    </source>
</evidence>
<feature type="active site" evidence="6">
    <location>
        <position position="261"/>
    </location>
</feature>
<evidence type="ECO:0000313" key="11">
    <source>
        <dbReference type="Proteomes" id="UP000235786"/>
    </source>
</evidence>
<evidence type="ECO:0000256" key="2">
    <source>
        <dbReference type="ARBA" id="ARBA00023002"/>
    </source>
</evidence>
<keyword evidence="3" id="KW-0539">Nucleus</keyword>
<dbReference type="EMBL" id="KZ613948">
    <property type="protein sequence ID" value="PMD38320.1"/>
    <property type="molecule type" value="Genomic_DNA"/>
</dbReference>
<dbReference type="GO" id="GO:0003677">
    <property type="term" value="F:DNA binding"/>
    <property type="evidence" value="ECO:0007669"/>
    <property type="project" value="InterPro"/>
</dbReference>
<dbReference type="InterPro" id="IPR016161">
    <property type="entry name" value="Ald_DH/histidinol_DH"/>
</dbReference>
<dbReference type="EC" id="1.2.1.3" evidence="4"/>
<dbReference type="InterPro" id="IPR016163">
    <property type="entry name" value="Ald_DH_C"/>
</dbReference>
<evidence type="ECO:0000256" key="6">
    <source>
        <dbReference type="PROSITE-ProRule" id="PRU10007"/>
    </source>
</evidence>
<accession>A0A2J6RII9</accession>
<evidence type="ECO:0000256" key="4">
    <source>
        <dbReference type="ARBA" id="ARBA00024226"/>
    </source>
</evidence>
<keyword evidence="11" id="KW-1185">Reference proteome</keyword>
<reference evidence="10 11" key="1">
    <citation type="submission" date="2016-04" db="EMBL/GenBank/DDBJ databases">
        <title>A degradative enzymes factory behind the ericoid mycorrhizal symbiosis.</title>
        <authorList>
            <consortium name="DOE Joint Genome Institute"/>
            <person name="Martino E."/>
            <person name="Morin E."/>
            <person name="Grelet G."/>
            <person name="Kuo A."/>
            <person name="Kohler A."/>
            <person name="Daghino S."/>
            <person name="Barry K."/>
            <person name="Choi C."/>
            <person name="Cichocki N."/>
            <person name="Clum A."/>
            <person name="Copeland A."/>
            <person name="Hainaut M."/>
            <person name="Haridas S."/>
            <person name="Labutti K."/>
            <person name="Lindquist E."/>
            <person name="Lipzen A."/>
            <person name="Khouja H.-R."/>
            <person name="Murat C."/>
            <person name="Ohm R."/>
            <person name="Olson A."/>
            <person name="Spatafora J."/>
            <person name="Veneault-Fourrey C."/>
            <person name="Henrissat B."/>
            <person name="Grigoriev I."/>
            <person name="Martin F."/>
            <person name="Perotto S."/>
        </authorList>
    </citation>
    <scope>NUCLEOTIDE SEQUENCE [LARGE SCALE GENOMIC DNA]</scope>
    <source>
        <strain evidence="10 11">F</strain>
    </source>
</reference>
<evidence type="ECO:0000256" key="1">
    <source>
        <dbReference type="ARBA" id="ARBA00009986"/>
    </source>
</evidence>